<dbReference type="InterPro" id="IPR014043">
    <property type="entry name" value="Acyl_transferase_dom"/>
</dbReference>
<dbReference type="Pfam" id="PF00698">
    <property type="entry name" value="Acyl_transf_1"/>
    <property type="match status" value="1"/>
</dbReference>
<dbReference type="SUPFAM" id="SSF53335">
    <property type="entry name" value="S-adenosyl-L-methionine-dependent methyltransferases"/>
    <property type="match status" value="1"/>
</dbReference>
<dbReference type="InterPro" id="IPR050091">
    <property type="entry name" value="PKS_NRPS_Biosynth_Enz"/>
</dbReference>
<dbReference type="GeneID" id="106011236"/>
<evidence type="ECO:0000256" key="6">
    <source>
        <dbReference type="ARBA" id="ARBA00023098"/>
    </source>
</evidence>
<keyword evidence="10" id="KW-1185">Reference proteome</keyword>
<evidence type="ECO:0000313" key="11">
    <source>
        <dbReference type="RefSeq" id="XP_035824591.1"/>
    </source>
</evidence>
<accession>A0ABM1VQ99</accession>
<evidence type="ECO:0000256" key="8">
    <source>
        <dbReference type="ARBA" id="ARBA00023268"/>
    </source>
</evidence>
<evidence type="ECO:0000259" key="9">
    <source>
        <dbReference type="SMART" id="SM00827"/>
    </source>
</evidence>
<keyword evidence="6" id="KW-0443">Lipid metabolism</keyword>
<dbReference type="SUPFAM" id="SSF52151">
    <property type="entry name" value="FabD/lysophospholipase-like"/>
    <property type="match status" value="1"/>
</dbReference>
<reference evidence="11" key="1">
    <citation type="submission" date="2025-08" db="UniProtKB">
        <authorList>
            <consortium name="RefSeq"/>
        </authorList>
    </citation>
    <scope>IDENTIFICATION</scope>
</reference>
<dbReference type="Gene3D" id="3.10.129.110">
    <property type="entry name" value="Polyketide synthase dehydratase"/>
    <property type="match status" value="1"/>
</dbReference>
<dbReference type="Gene3D" id="3.90.180.10">
    <property type="entry name" value="Medium-chain alcohol dehydrogenases, catalytic domain"/>
    <property type="match status" value="1"/>
</dbReference>
<proteinExistence type="predicted"/>
<dbReference type="InterPro" id="IPR029063">
    <property type="entry name" value="SAM-dependent_MTases_sf"/>
</dbReference>
<dbReference type="SUPFAM" id="SSF55048">
    <property type="entry name" value="Probable ACP-binding domain of malonyl-CoA ACP transacylase"/>
    <property type="match status" value="1"/>
</dbReference>
<dbReference type="InterPro" id="IPR032821">
    <property type="entry name" value="PKS_assoc"/>
</dbReference>
<dbReference type="InterPro" id="IPR016036">
    <property type="entry name" value="Malonyl_transacylase_ACP-bd"/>
</dbReference>
<keyword evidence="2" id="KW-0444">Lipid biosynthesis</keyword>
<dbReference type="Pfam" id="PF21149">
    <property type="entry name" value="FAS_pseudo-KR"/>
    <property type="match status" value="1"/>
</dbReference>
<dbReference type="Gene3D" id="3.40.50.150">
    <property type="entry name" value="Vaccinia Virus protein VP39"/>
    <property type="match status" value="1"/>
</dbReference>
<keyword evidence="5" id="KW-0560">Oxidoreductase</keyword>
<keyword evidence="1" id="KW-0596">Phosphopantetheine</keyword>
<keyword evidence="3" id="KW-0276">Fatty acid metabolism</keyword>
<dbReference type="PANTHER" id="PTHR43775">
    <property type="entry name" value="FATTY ACID SYNTHASE"/>
    <property type="match status" value="1"/>
</dbReference>
<name>A0ABM1VQ99_APLCA</name>
<dbReference type="SMART" id="SM00827">
    <property type="entry name" value="PKS_AT"/>
    <property type="match status" value="1"/>
</dbReference>
<dbReference type="InterPro" id="IPR016035">
    <property type="entry name" value="Acyl_Trfase/lysoPLipase"/>
</dbReference>
<evidence type="ECO:0000256" key="5">
    <source>
        <dbReference type="ARBA" id="ARBA00023002"/>
    </source>
</evidence>
<dbReference type="InterPro" id="IPR042104">
    <property type="entry name" value="PKS_dehydratase_sf"/>
</dbReference>
<gene>
    <name evidence="11" type="primary">LOC106011236</name>
</gene>
<evidence type="ECO:0000256" key="7">
    <source>
        <dbReference type="ARBA" id="ARBA00023160"/>
    </source>
</evidence>
<keyword evidence="4" id="KW-0521">NADP</keyword>
<dbReference type="InterPro" id="IPR049391">
    <property type="entry name" value="FAS_pseudo-KR"/>
</dbReference>
<dbReference type="InterPro" id="IPR001227">
    <property type="entry name" value="Ac_transferase_dom_sf"/>
</dbReference>
<sequence>MVYISRSYDAEPREPHMASEKPRLFTFSARSEEGVREVLKEVRKNAKSVEFQALIQDSANMPTNQVPFRGYTIINGTSEVEEINRCSPDRRPVWFIFAGIGSQWQGMGRKMMELAKFRETIDRLSTVLRQHDVDLHDLIMNDSGTKYGEVLTAYVGIVSIQTNTTPKCPSYFQIALVDLLHTLHIFPDGLVGHSVGEFGCAYADGSLTAEETVQVAYWRGRCLQEAKLPRGKMVAIGLSWDECNELCPEGVVVACHNSAESVTIAGAYDAVTKFAEELKAKGVFVRDVNSSNMAYHSPFMNEVAPVLKAKLEQVITPKKRSPKWVSTSVPEARWGEELAQYSSAEYHVNNLVSAVLFQEGLQKVPSNAIAIEIAPHCLLQAILKRSLSTEATFVGLMKRFHENNIEFFFNSLGKCFANGMDLNPMKVYPPVQYPVPRGTPNVSTCISKIWDHSVTWSAPHGEDFPTSGGGASSGAVFEIDVSEESPDHYIVRPVTLTVDLIQGTDQFNICENDTLVVDGNIYCPEGQFLDRDLYKNVREYSSHEETTDFQLTREEIYRELRLRGYEYGPAFEGISSCSETGLTGELKWDGRWITFTDAMLQTQILSRTGTGLFLPTRIQSLKIDPRSQPGAPGEGKHIDIPVCTDQVLDLTFSGGVELHGLHVTAAPFRGSQAAPVLEKCLFHPYLQDDVVACTELTAYVERYVKPALDNLKLSNCECATRSGCRKSSLNKEPMDCITEDSTTQQNSNTQSDSLPSSAFTELLTLLMDMNSDENILQHFHTEHVLEELRTGMESVENLKPCIDIVLENVSSSSPVSVLEVGAAKSTLYRKIVPSITNCPTFSVNYTGADKNPLPADAKTFDVKFSQWDPSTSKSVPPGQVQLLVLKNVLHKQPDIDSMLETVSTMVVPEGFILVEEVTKNVPLYVALETISDKLSNNNVQDVCRACDSFLTESSWVEVFTKHNYDVICRKSDNLLSTLFLLRKKAVIPLSPTLIFINEITDFSWVDSLKSKMKTLDTSQANSRLWIIAAVEDISGITGLIKSLRKEPSGGKVRCALISNTKQSSPRPILTVESVGFQNLIEKDLVINVYRDGHWGSFRNLPLTEGGAASEKQCEFAYVDIQTRGDLSSFRWIESPLKYFQPDGSDTELCSVYYTSLNFRDVMLATGKLPPDAIPGHIASQDCILGLEFSGRDSKGSRIMGILPAKVKTIVV</sequence>
<dbReference type="Gene3D" id="3.40.50.720">
    <property type="entry name" value="NAD(P)-binding Rossmann-like Domain"/>
    <property type="match status" value="1"/>
</dbReference>
<evidence type="ECO:0000313" key="10">
    <source>
        <dbReference type="Proteomes" id="UP000694888"/>
    </source>
</evidence>
<keyword evidence="8" id="KW-0511">Multifunctional enzyme</keyword>
<dbReference type="Pfam" id="PF16197">
    <property type="entry name" value="KAsynt_C_assoc"/>
    <property type="match status" value="1"/>
</dbReference>
<protein>
    <submittedName>
        <fullName evidence="11">Fatty acid synthase-like</fullName>
    </submittedName>
</protein>
<dbReference type="Gene3D" id="3.40.366.10">
    <property type="entry name" value="Malonyl-Coenzyme A Acyl Carrier Protein, domain 2"/>
    <property type="match status" value="1"/>
</dbReference>
<dbReference type="PANTHER" id="PTHR43775:SF7">
    <property type="entry name" value="FATTY ACID SYNTHASE"/>
    <property type="match status" value="1"/>
</dbReference>
<dbReference type="SUPFAM" id="SSF50129">
    <property type="entry name" value="GroES-like"/>
    <property type="match status" value="1"/>
</dbReference>
<evidence type="ECO:0000256" key="2">
    <source>
        <dbReference type="ARBA" id="ARBA00022516"/>
    </source>
</evidence>
<feature type="domain" description="Malonyl-CoA:ACP transacylase (MAT)" evidence="9">
    <location>
        <begin position="96"/>
        <end position="400"/>
    </location>
</feature>
<dbReference type="Gene3D" id="3.30.70.3290">
    <property type="match status" value="1"/>
</dbReference>
<evidence type="ECO:0000256" key="1">
    <source>
        <dbReference type="ARBA" id="ARBA00022450"/>
    </source>
</evidence>
<evidence type="ECO:0000256" key="3">
    <source>
        <dbReference type="ARBA" id="ARBA00022832"/>
    </source>
</evidence>
<dbReference type="Proteomes" id="UP000694888">
    <property type="component" value="Unplaced"/>
</dbReference>
<organism evidence="10 11">
    <name type="scientific">Aplysia californica</name>
    <name type="common">California sea hare</name>
    <dbReference type="NCBI Taxonomy" id="6500"/>
    <lineage>
        <taxon>Eukaryota</taxon>
        <taxon>Metazoa</taxon>
        <taxon>Spiralia</taxon>
        <taxon>Lophotrochozoa</taxon>
        <taxon>Mollusca</taxon>
        <taxon>Gastropoda</taxon>
        <taxon>Heterobranchia</taxon>
        <taxon>Euthyneura</taxon>
        <taxon>Tectipleura</taxon>
        <taxon>Aplysiida</taxon>
        <taxon>Aplysioidea</taxon>
        <taxon>Aplysiidae</taxon>
        <taxon>Aplysia</taxon>
    </lineage>
</organism>
<dbReference type="InterPro" id="IPR011032">
    <property type="entry name" value="GroES-like_sf"/>
</dbReference>
<keyword evidence="7" id="KW-0275">Fatty acid biosynthesis</keyword>
<evidence type="ECO:0000256" key="4">
    <source>
        <dbReference type="ARBA" id="ARBA00022857"/>
    </source>
</evidence>
<dbReference type="RefSeq" id="XP_035824591.1">
    <property type="nucleotide sequence ID" value="XM_035968698.1"/>
</dbReference>